<gene>
    <name evidence="1" type="ORF">ES288_D02G076300v1</name>
</gene>
<sequence>MTGSNKSLFNYTTYPSKDNVQFDGSLTSVSRTGFIVCTLNLILSSVLHVPKFSVNLLFISTITKVLNCKLEFFPDHCVFQDLQTGKTIGSGRLCDDLYLLKQLPTMSQALFGENKDVNQEIIQCFLLCFRELS</sequence>
<dbReference type="EMBL" id="CM017702">
    <property type="protein sequence ID" value="TYG78642.1"/>
    <property type="molecule type" value="Genomic_DNA"/>
</dbReference>
<accession>A0A5D2DDA0</accession>
<dbReference type="Proteomes" id="UP000323506">
    <property type="component" value="Chromosome D02"/>
</dbReference>
<organism evidence="1 2">
    <name type="scientific">Gossypium darwinii</name>
    <name type="common">Darwin's cotton</name>
    <name type="synonym">Gossypium barbadense var. darwinii</name>
    <dbReference type="NCBI Taxonomy" id="34276"/>
    <lineage>
        <taxon>Eukaryota</taxon>
        <taxon>Viridiplantae</taxon>
        <taxon>Streptophyta</taxon>
        <taxon>Embryophyta</taxon>
        <taxon>Tracheophyta</taxon>
        <taxon>Spermatophyta</taxon>
        <taxon>Magnoliopsida</taxon>
        <taxon>eudicotyledons</taxon>
        <taxon>Gunneridae</taxon>
        <taxon>Pentapetalae</taxon>
        <taxon>rosids</taxon>
        <taxon>malvids</taxon>
        <taxon>Malvales</taxon>
        <taxon>Malvaceae</taxon>
        <taxon>Malvoideae</taxon>
        <taxon>Gossypium</taxon>
    </lineage>
</organism>
<reference evidence="1 2" key="1">
    <citation type="submission" date="2019-06" db="EMBL/GenBank/DDBJ databases">
        <title>WGS assembly of Gossypium darwinii.</title>
        <authorList>
            <person name="Chen Z.J."/>
            <person name="Sreedasyam A."/>
            <person name="Ando A."/>
            <person name="Song Q."/>
            <person name="De L."/>
            <person name="Hulse-Kemp A."/>
            <person name="Ding M."/>
            <person name="Ye W."/>
            <person name="Kirkbride R."/>
            <person name="Jenkins J."/>
            <person name="Plott C."/>
            <person name="Lovell J."/>
            <person name="Lin Y.-M."/>
            <person name="Vaughn R."/>
            <person name="Liu B."/>
            <person name="Li W."/>
            <person name="Simpson S."/>
            <person name="Scheffler B."/>
            <person name="Saski C."/>
            <person name="Grover C."/>
            <person name="Hu G."/>
            <person name="Conover J."/>
            <person name="Carlson J."/>
            <person name="Shu S."/>
            <person name="Boston L."/>
            <person name="Williams M."/>
            <person name="Peterson D."/>
            <person name="Mcgee K."/>
            <person name="Jones D."/>
            <person name="Wendel J."/>
            <person name="Stelly D."/>
            <person name="Grimwood J."/>
            <person name="Schmutz J."/>
        </authorList>
    </citation>
    <scope>NUCLEOTIDE SEQUENCE [LARGE SCALE GENOMIC DNA]</scope>
    <source>
        <strain evidence="1">1808015.09</strain>
    </source>
</reference>
<protein>
    <submittedName>
        <fullName evidence="1">Uncharacterized protein</fullName>
    </submittedName>
</protein>
<keyword evidence="2" id="KW-1185">Reference proteome</keyword>
<evidence type="ECO:0000313" key="2">
    <source>
        <dbReference type="Proteomes" id="UP000323506"/>
    </source>
</evidence>
<name>A0A5D2DDA0_GOSDA</name>
<evidence type="ECO:0000313" key="1">
    <source>
        <dbReference type="EMBL" id="TYG78642.1"/>
    </source>
</evidence>
<proteinExistence type="predicted"/>
<dbReference type="AlphaFoldDB" id="A0A5D2DDA0"/>